<accession>A0A0V0HHM8</accession>
<dbReference type="EMBL" id="GEDG01019819">
    <property type="protein sequence ID" value="JAP19623.1"/>
    <property type="molecule type" value="Transcribed_RNA"/>
</dbReference>
<organism evidence="1">
    <name type="scientific">Solanum chacoense</name>
    <name type="common">Chaco potato</name>
    <dbReference type="NCBI Taxonomy" id="4108"/>
    <lineage>
        <taxon>Eukaryota</taxon>
        <taxon>Viridiplantae</taxon>
        <taxon>Streptophyta</taxon>
        <taxon>Embryophyta</taxon>
        <taxon>Tracheophyta</taxon>
        <taxon>Spermatophyta</taxon>
        <taxon>Magnoliopsida</taxon>
        <taxon>eudicotyledons</taxon>
        <taxon>Gunneridae</taxon>
        <taxon>Pentapetalae</taxon>
        <taxon>asterids</taxon>
        <taxon>lamiids</taxon>
        <taxon>Solanales</taxon>
        <taxon>Solanaceae</taxon>
        <taxon>Solanoideae</taxon>
        <taxon>Solaneae</taxon>
        <taxon>Solanum</taxon>
    </lineage>
</organism>
<protein>
    <submittedName>
        <fullName evidence="1">Putative ovule protein</fullName>
    </submittedName>
</protein>
<reference evidence="1" key="1">
    <citation type="submission" date="2015-12" db="EMBL/GenBank/DDBJ databases">
        <title>Gene expression during late stages of embryo sac development: a critical building block for successful pollen-pistil interactions.</title>
        <authorList>
            <person name="Liu Y."/>
            <person name="Joly V."/>
            <person name="Sabar M."/>
            <person name="Matton D.P."/>
        </authorList>
    </citation>
    <scope>NUCLEOTIDE SEQUENCE</scope>
</reference>
<proteinExistence type="predicted"/>
<dbReference type="AlphaFoldDB" id="A0A0V0HHM8"/>
<sequence length="60" mass="7002">MGPELTIKIIQICNIMFTLKMRPLAQALEAFEYQPVKQQIKHMQNMKILISTSDFLFTTD</sequence>
<name>A0A0V0HHM8_SOLCH</name>
<evidence type="ECO:0000313" key="1">
    <source>
        <dbReference type="EMBL" id="JAP19623.1"/>
    </source>
</evidence>